<comment type="caution">
    <text evidence="10">The sequence shown here is derived from an EMBL/GenBank/DDBJ whole genome shotgun (WGS) entry which is preliminary data.</text>
</comment>
<dbReference type="InterPro" id="IPR029413">
    <property type="entry name" value="RG-lyase_II"/>
</dbReference>
<evidence type="ECO:0000313" key="11">
    <source>
        <dbReference type="Proteomes" id="UP001180020"/>
    </source>
</evidence>
<reference evidence="10" key="1">
    <citation type="journal article" date="2023" name="Nat. Commun.">
        <title>Diploid and tetraploid genomes of Acorus and the evolution of monocots.</title>
        <authorList>
            <person name="Ma L."/>
            <person name="Liu K.W."/>
            <person name="Li Z."/>
            <person name="Hsiao Y.Y."/>
            <person name="Qi Y."/>
            <person name="Fu T."/>
            <person name="Tang G.D."/>
            <person name="Zhang D."/>
            <person name="Sun W.H."/>
            <person name="Liu D.K."/>
            <person name="Li Y."/>
            <person name="Chen G.Z."/>
            <person name="Liu X.D."/>
            <person name="Liao X.Y."/>
            <person name="Jiang Y.T."/>
            <person name="Yu X."/>
            <person name="Hao Y."/>
            <person name="Huang J."/>
            <person name="Zhao X.W."/>
            <person name="Ke S."/>
            <person name="Chen Y.Y."/>
            <person name="Wu W.L."/>
            <person name="Hsu J.L."/>
            <person name="Lin Y.F."/>
            <person name="Huang M.D."/>
            <person name="Li C.Y."/>
            <person name="Huang L."/>
            <person name="Wang Z.W."/>
            <person name="Zhao X."/>
            <person name="Zhong W.Y."/>
            <person name="Peng D.H."/>
            <person name="Ahmad S."/>
            <person name="Lan S."/>
            <person name="Zhang J.S."/>
            <person name="Tsai W.C."/>
            <person name="Van de Peer Y."/>
            <person name="Liu Z.J."/>
        </authorList>
    </citation>
    <scope>NUCLEOTIDE SEQUENCE</scope>
    <source>
        <strain evidence="10">CP</strain>
    </source>
</reference>
<evidence type="ECO:0000256" key="5">
    <source>
        <dbReference type="ARBA" id="ARBA00022525"/>
    </source>
</evidence>
<dbReference type="EC" id="4.2.2.23" evidence="4"/>
<dbReference type="Pfam" id="PF14686">
    <property type="entry name" value="fn3_3"/>
    <property type="match status" value="1"/>
</dbReference>
<comment type="catalytic activity">
    <reaction evidence="1">
        <text>Endotype eliminative cleavage of L-alpha-rhamnopyranosyl-(1-&gt;4)-alpha-D-galactopyranosyluronic acid bonds of rhamnogalacturonan I domains in ramified hairy regions of pectin leaving L-rhamnopyranose at the reducing end and 4-deoxy-4,5-unsaturated D-galactopyranosyluronic acid at the non-reducing end.</text>
        <dbReference type="EC" id="4.2.2.23"/>
    </reaction>
</comment>
<dbReference type="PANTHER" id="PTHR32018:SF1">
    <property type="entry name" value="RHAMNOGALACTURONAN ENDOLYASE"/>
    <property type="match status" value="1"/>
</dbReference>
<dbReference type="InterPro" id="IPR014718">
    <property type="entry name" value="GH-type_carb-bd"/>
</dbReference>
<dbReference type="Pfam" id="PF14683">
    <property type="entry name" value="CBM-like"/>
    <property type="match status" value="1"/>
</dbReference>
<dbReference type="PANTHER" id="PTHR32018">
    <property type="entry name" value="RHAMNOGALACTURONATE LYASE FAMILY PROTEIN"/>
    <property type="match status" value="1"/>
</dbReference>
<evidence type="ECO:0000256" key="3">
    <source>
        <dbReference type="ARBA" id="ARBA00010418"/>
    </source>
</evidence>
<dbReference type="AlphaFoldDB" id="A0AAV9EDA1"/>
<dbReference type="InterPro" id="IPR011013">
    <property type="entry name" value="Gal_mutarotase_sf_dom"/>
</dbReference>
<evidence type="ECO:0000256" key="1">
    <source>
        <dbReference type="ARBA" id="ARBA00001324"/>
    </source>
</evidence>
<evidence type="ECO:0000259" key="8">
    <source>
        <dbReference type="Pfam" id="PF14683"/>
    </source>
</evidence>
<dbReference type="CDD" id="cd10316">
    <property type="entry name" value="RGL4_M"/>
    <property type="match status" value="1"/>
</dbReference>
<gene>
    <name evidence="10" type="ORF">QJS10_CPA08g00313</name>
</gene>
<keyword evidence="7" id="KW-0456">Lyase</keyword>
<accession>A0AAV9EDA1</accession>
<dbReference type="SUPFAM" id="SSF49452">
    <property type="entry name" value="Starch-binding domain-like"/>
    <property type="match status" value="1"/>
</dbReference>
<reference evidence="10" key="2">
    <citation type="submission" date="2023-06" db="EMBL/GenBank/DDBJ databases">
        <authorList>
            <person name="Ma L."/>
            <person name="Liu K.-W."/>
            <person name="Li Z."/>
            <person name="Hsiao Y.-Y."/>
            <person name="Qi Y."/>
            <person name="Fu T."/>
            <person name="Tang G."/>
            <person name="Zhang D."/>
            <person name="Sun W.-H."/>
            <person name="Liu D.-K."/>
            <person name="Li Y."/>
            <person name="Chen G.-Z."/>
            <person name="Liu X.-D."/>
            <person name="Liao X.-Y."/>
            <person name="Jiang Y.-T."/>
            <person name="Yu X."/>
            <person name="Hao Y."/>
            <person name="Huang J."/>
            <person name="Zhao X.-W."/>
            <person name="Ke S."/>
            <person name="Chen Y.-Y."/>
            <person name="Wu W.-L."/>
            <person name="Hsu J.-L."/>
            <person name="Lin Y.-F."/>
            <person name="Huang M.-D."/>
            <person name="Li C.-Y."/>
            <person name="Huang L."/>
            <person name="Wang Z.-W."/>
            <person name="Zhao X."/>
            <person name="Zhong W.-Y."/>
            <person name="Peng D.-H."/>
            <person name="Ahmad S."/>
            <person name="Lan S."/>
            <person name="Zhang J.-S."/>
            <person name="Tsai W.-C."/>
            <person name="Van De Peer Y."/>
            <person name="Liu Z.-J."/>
        </authorList>
    </citation>
    <scope>NUCLEOTIDE SEQUENCE</scope>
    <source>
        <strain evidence="10">CP</strain>
        <tissue evidence="10">Leaves</tissue>
    </source>
</reference>
<dbReference type="EMBL" id="JAUJYO010000008">
    <property type="protein sequence ID" value="KAK1311144.1"/>
    <property type="molecule type" value="Genomic_DNA"/>
</dbReference>
<evidence type="ECO:0000256" key="2">
    <source>
        <dbReference type="ARBA" id="ARBA00004613"/>
    </source>
</evidence>
<evidence type="ECO:0000256" key="6">
    <source>
        <dbReference type="ARBA" id="ARBA00022729"/>
    </source>
</evidence>
<proteinExistence type="inferred from homology"/>
<dbReference type="Pfam" id="PF06045">
    <property type="entry name" value="Rhamnogal_lyase"/>
    <property type="match status" value="1"/>
</dbReference>
<dbReference type="CDD" id="cd10320">
    <property type="entry name" value="RGL4_N"/>
    <property type="match status" value="1"/>
</dbReference>
<dbReference type="SUPFAM" id="SSF74650">
    <property type="entry name" value="Galactose mutarotase-like"/>
    <property type="match status" value="1"/>
</dbReference>
<dbReference type="GO" id="GO:0102210">
    <property type="term" value="F:rhamnogalacturonan endolyase activity"/>
    <property type="evidence" value="ECO:0007669"/>
    <property type="project" value="UniProtKB-EC"/>
</dbReference>
<feature type="domain" description="Rhamnogalacturonan lyase" evidence="9">
    <location>
        <begin position="357"/>
        <end position="400"/>
    </location>
</feature>
<dbReference type="GO" id="GO:0030246">
    <property type="term" value="F:carbohydrate binding"/>
    <property type="evidence" value="ECO:0007669"/>
    <property type="project" value="InterPro"/>
</dbReference>
<dbReference type="InterPro" id="IPR010325">
    <property type="entry name" value="Rhamnogal_lyase"/>
</dbReference>
<evidence type="ECO:0000259" key="9">
    <source>
        <dbReference type="Pfam" id="PF14686"/>
    </source>
</evidence>
<dbReference type="GO" id="GO:0005576">
    <property type="term" value="C:extracellular region"/>
    <property type="evidence" value="ECO:0007669"/>
    <property type="project" value="UniProtKB-SubCell"/>
</dbReference>
<dbReference type="Gene3D" id="2.70.98.10">
    <property type="match status" value="1"/>
</dbReference>
<keyword evidence="11" id="KW-1185">Reference proteome</keyword>
<feature type="domain" description="Rhamnogalacturonan lyase" evidence="8">
    <location>
        <begin position="414"/>
        <end position="487"/>
    </location>
</feature>
<keyword evidence="6" id="KW-0732">Signal</keyword>
<evidence type="ECO:0000313" key="10">
    <source>
        <dbReference type="EMBL" id="KAK1311144.1"/>
    </source>
</evidence>
<dbReference type="GO" id="GO:0005975">
    <property type="term" value="P:carbohydrate metabolic process"/>
    <property type="evidence" value="ECO:0007669"/>
    <property type="project" value="InterPro"/>
</dbReference>
<dbReference type="InterPro" id="IPR029411">
    <property type="entry name" value="RG-lyase_III"/>
</dbReference>
<organism evidence="10 11">
    <name type="scientific">Acorus calamus</name>
    <name type="common">Sweet flag</name>
    <dbReference type="NCBI Taxonomy" id="4465"/>
    <lineage>
        <taxon>Eukaryota</taxon>
        <taxon>Viridiplantae</taxon>
        <taxon>Streptophyta</taxon>
        <taxon>Embryophyta</taxon>
        <taxon>Tracheophyta</taxon>
        <taxon>Spermatophyta</taxon>
        <taxon>Magnoliopsida</taxon>
        <taxon>Liliopsida</taxon>
        <taxon>Acoraceae</taxon>
        <taxon>Acorus</taxon>
    </lineage>
</organism>
<dbReference type="InterPro" id="IPR013784">
    <property type="entry name" value="Carb-bd-like_fold"/>
</dbReference>
<sequence>MPGTKVNKATIDVEAIHEKDLIRGVAATNPPTAVRLDIQDQHVVMDNGILQVTLSKPDGIITGVRYNGIDNLMEIINKEDNRGYWDVVWAEPGRKGNIFDTLKATGFKVILQNENQVELSFTRTWNVSQKGTVIPLNIDKRFIMLRGNSGFYTYAIYEHLRGWPDFDLEETRVAFKLRKDKFQYMAIADNRQRKMPMPDDRMAPRGQELAYPEAFRLINPIDPNMKGEVDDKYQYSCNNEDNKVHGWICTNPLIGFWQITPSDEFRTGGPVKQDLTSHVGPTMLAKLEVGRIISRPQMIFQRRINEVRLVADYLFVTGTLMEQTSQPNQHTSALPYQVTLDHGKENARATNSGLKPNADGSFSIANIHTGNYNLYAWVPGFIGDYKYNTIITINPGSAINVGNLVYEPPRDGPTLWEIGIPDRSAAEFFVPDPNPMYINKLYINHPDRFRQYGLWERYAELYPNGDLVYTVGKSDFRKDWFFAHVTRLRLALASATLSELQKPFDQTQDSFGFPPVDL</sequence>
<dbReference type="InterPro" id="IPR051850">
    <property type="entry name" value="Polysacch_Lyase_4"/>
</dbReference>
<protein>
    <recommendedName>
        <fullName evidence="4">rhamnogalacturonan endolyase</fullName>
        <ecNumber evidence="4">4.2.2.23</ecNumber>
    </recommendedName>
</protein>
<keyword evidence="5" id="KW-0964">Secreted</keyword>
<comment type="similarity">
    <text evidence="3">Belongs to the polysaccharide lyase 4 family.</text>
</comment>
<evidence type="ECO:0000256" key="4">
    <source>
        <dbReference type="ARBA" id="ARBA00012437"/>
    </source>
</evidence>
<dbReference type="SUPFAM" id="SSF49785">
    <property type="entry name" value="Galactose-binding domain-like"/>
    <property type="match status" value="1"/>
</dbReference>
<name>A0AAV9EDA1_ACOCL</name>
<comment type="subcellular location">
    <subcellularLocation>
        <location evidence="2">Secreted</location>
    </subcellularLocation>
</comment>
<evidence type="ECO:0000256" key="7">
    <source>
        <dbReference type="ARBA" id="ARBA00023239"/>
    </source>
</evidence>
<dbReference type="Proteomes" id="UP001180020">
    <property type="component" value="Unassembled WGS sequence"/>
</dbReference>
<dbReference type="InterPro" id="IPR008979">
    <property type="entry name" value="Galactose-bd-like_sf"/>
</dbReference>